<dbReference type="InterPro" id="IPR031701">
    <property type="entry name" value="SIX1_SD"/>
</dbReference>
<dbReference type="EMBL" id="AB081770">
    <property type="protein sequence ID" value="BAD02833.1"/>
    <property type="molecule type" value="mRNA"/>
</dbReference>
<feature type="compositionally biased region" description="Polar residues" evidence="9">
    <location>
        <begin position="292"/>
        <end position="307"/>
    </location>
</feature>
<proteinExistence type="evidence at transcript level"/>
<reference evidence="11" key="2">
    <citation type="submission" date="2003-12" db="EMBL/GenBank/DDBJ databases">
        <title>Expression of ascidian Six homeobox genes.</title>
        <authorList>
            <person name="Sato S."/>
            <person name="Kawakami K."/>
        </authorList>
    </citation>
    <scope>NUCLEOTIDE SEQUENCE</scope>
</reference>
<feature type="compositionally biased region" description="Basic and acidic residues" evidence="9">
    <location>
        <begin position="277"/>
        <end position="290"/>
    </location>
</feature>
<dbReference type="Pfam" id="PF16878">
    <property type="entry name" value="SIX1_SD"/>
    <property type="match status" value="1"/>
</dbReference>
<evidence type="ECO:0000256" key="8">
    <source>
        <dbReference type="RuleBase" id="RU000682"/>
    </source>
</evidence>
<evidence type="ECO:0000256" key="6">
    <source>
        <dbReference type="ARBA" id="ARBA00023242"/>
    </source>
</evidence>
<protein>
    <submittedName>
        <fullName evidence="11">Homeodomain protein Six3/6</fullName>
    </submittedName>
</protein>
<dbReference type="InterPro" id="IPR001356">
    <property type="entry name" value="HD"/>
</dbReference>
<evidence type="ECO:0000259" key="10">
    <source>
        <dbReference type="PROSITE" id="PS50071"/>
    </source>
</evidence>
<dbReference type="GO" id="GO:0005634">
    <property type="term" value="C:nucleus"/>
    <property type="evidence" value="ECO:0007669"/>
    <property type="project" value="UniProtKB-SubCell"/>
</dbReference>
<dbReference type="InterPro" id="IPR009057">
    <property type="entry name" value="Homeodomain-like_sf"/>
</dbReference>
<evidence type="ECO:0000256" key="7">
    <source>
        <dbReference type="PROSITE-ProRule" id="PRU00108"/>
    </source>
</evidence>
<dbReference type="SUPFAM" id="SSF46689">
    <property type="entry name" value="Homeodomain-like"/>
    <property type="match status" value="1"/>
</dbReference>
<feature type="region of interest" description="Disordered" evidence="9">
    <location>
        <begin position="182"/>
        <end position="201"/>
    </location>
</feature>
<keyword evidence="6 7" id="KW-0539">Nucleus</keyword>
<sequence length="384" mass="43741">MFPKQYPGLGQDLSASMDRLKMMLSLLQRPAALPTLFPFPAPSLNASQIATVCDALAESGDMERLARFLWSLPAIPSVMEALQTNESVLRARSLVAFHQGNFREVYNILEHHRFTDAAWHHRLQAMWLEAHYQDAERSRGRALGPVDKYRIRKKFPLPRSIWNGEQKSHCFKERTRNSLRESYLRDPYPNPSKKRELARLTGLSPTQVGNWFKNRRQRDRAAAAKNRLMNEQQNGGQISTPSSSNNICAEQRRFDERFNVTQLRHSSPSNNSDSSDASDRKERKSSDEVGTRSASSPELDTSSTMSMSPIPYTHHPSPFVSGSFGPISSEPYFTASSYFSNTFPFFARPHHDVTQNVCDVTIKSEPQTLKTRRIDDVIRYLGCE</sequence>
<dbReference type="GO" id="GO:0005667">
    <property type="term" value="C:transcription regulator complex"/>
    <property type="evidence" value="ECO:0007669"/>
    <property type="project" value="TreeGrafter"/>
</dbReference>
<dbReference type="CDD" id="cd00086">
    <property type="entry name" value="homeodomain"/>
    <property type="match status" value="1"/>
</dbReference>
<evidence type="ECO:0000256" key="4">
    <source>
        <dbReference type="ARBA" id="ARBA00023125"/>
    </source>
</evidence>
<feature type="DNA-binding region" description="Homeobox" evidence="7">
    <location>
        <begin position="164"/>
        <end position="223"/>
    </location>
</feature>
<name>L8AAR3_HALRO</name>
<dbReference type="PROSITE" id="PS50071">
    <property type="entry name" value="HOMEOBOX_2"/>
    <property type="match status" value="1"/>
</dbReference>
<dbReference type="GO" id="GO:0000978">
    <property type="term" value="F:RNA polymerase II cis-regulatory region sequence-specific DNA binding"/>
    <property type="evidence" value="ECO:0007669"/>
    <property type="project" value="TreeGrafter"/>
</dbReference>
<comment type="subcellular location">
    <subcellularLocation>
        <location evidence="1 7 8">Nucleus</location>
    </subcellularLocation>
</comment>
<dbReference type="Pfam" id="PF00046">
    <property type="entry name" value="Homeodomain"/>
    <property type="match status" value="1"/>
</dbReference>
<dbReference type="AlphaFoldDB" id="L8AAR3"/>
<organism evidence="11">
    <name type="scientific">Halocynthia roretzi</name>
    <name type="common">Sea squirt</name>
    <name type="synonym">Cynthia roretzi</name>
    <dbReference type="NCBI Taxonomy" id="7729"/>
    <lineage>
        <taxon>Eukaryota</taxon>
        <taxon>Metazoa</taxon>
        <taxon>Chordata</taxon>
        <taxon>Tunicata</taxon>
        <taxon>Ascidiacea</taxon>
        <taxon>Stolidobranchia</taxon>
        <taxon>Pyuridae</taxon>
        <taxon>Halocynthia</taxon>
    </lineage>
</organism>
<dbReference type="Gene3D" id="1.10.10.60">
    <property type="entry name" value="Homeodomain-like"/>
    <property type="match status" value="1"/>
</dbReference>
<evidence type="ECO:0000256" key="9">
    <source>
        <dbReference type="SAM" id="MobiDB-lite"/>
    </source>
</evidence>
<dbReference type="FunFam" id="1.10.10.60:FF:000046">
    <property type="entry name" value="SIX homeobox 3"/>
    <property type="match status" value="1"/>
</dbReference>
<evidence type="ECO:0000313" key="11">
    <source>
        <dbReference type="EMBL" id="BAD02833.1"/>
    </source>
</evidence>
<gene>
    <name evidence="11" type="primary">6</name>
    <name evidence="11" type="synonym">HrSix3</name>
</gene>
<evidence type="ECO:0000256" key="2">
    <source>
        <dbReference type="ARBA" id="ARBA00008161"/>
    </source>
</evidence>
<evidence type="ECO:0000256" key="3">
    <source>
        <dbReference type="ARBA" id="ARBA00022473"/>
    </source>
</evidence>
<evidence type="ECO:0000256" key="1">
    <source>
        <dbReference type="ARBA" id="ARBA00004123"/>
    </source>
</evidence>
<keyword evidence="5 7" id="KW-0371">Homeobox</keyword>
<dbReference type="PANTHER" id="PTHR10390:SF33">
    <property type="entry name" value="PROTEIN OPTIX"/>
    <property type="match status" value="1"/>
</dbReference>
<keyword evidence="4 7" id="KW-0238">DNA-binding</keyword>
<reference evidence="11" key="1">
    <citation type="submission" date="2002-03" db="EMBL/GenBank/DDBJ databases">
        <authorList>
            <person name="Shigeru S."/>
        </authorList>
    </citation>
    <scope>NUCLEOTIDE SEQUENCE</scope>
</reference>
<dbReference type="PANTHER" id="PTHR10390">
    <property type="entry name" value="HOMEOBOX PROTEIN SIX"/>
    <property type="match status" value="1"/>
</dbReference>
<comment type="similarity">
    <text evidence="2">Belongs to the SIX/Sine oculis homeobox family.</text>
</comment>
<feature type="domain" description="Homeobox" evidence="10">
    <location>
        <begin position="162"/>
        <end position="222"/>
    </location>
</feature>
<keyword evidence="3" id="KW-0217">Developmental protein</keyword>
<dbReference type="GO" id="GO:0000981">
    <property type="term" value="F:DNA-binding transcription factor activity, RNA polymerase II-specific"/>
    <property type="evidence" value="ECO:0007669"/>
    <property type="project" value="TreeGrafter"/>
</dbReference>
<evidence type="ECO:0000256" key="5">
    <source>
        <dbReference type="ARBA" id="ARBA00023155"/>
    </source>
</evidence>
<accession>L8AAR3</accession>
<dbReference type="SMART" id="SM00389">
    <property type="entry name" value="HOX"/>
    <property type="match status" value="1"/>
</dbReference>
<feature type="region of interest" description="Disordered" evidence="9">
    <location>
        <begin position="261"/>
        <end position="310"/>
    </location>
</feature>
<feature type="compositionally biased region" description="Low complexity" evidence="9">
    <location>
        <begin position="266"/>
        <end position="275"/>
    </location>
</feature>